<dbReference type="PANTHER" id="PTHR19143">
    <property type="entry name" value="FIBRINOGEN/TENASCIN/ANGIOPOEITIN"/>
    <property type="match status" value="1"/>
</dbReference>
<reference evidence="1" key="1">
    <citation type="submission" date="2020-04" db="EMBL/GenBank/DDBJ databases">
        <authorList>
            <person name="Alioto T."/>
            <person name="Alioto T."/>
            <person name="Gomez Garrido J."/>
        </authorList>
    </citation>
    <scope>NUCLEOTIDE SEQUENCE</scope>
    <source>
        <strain evidence="1">A484AB</strain>
    </source>
</reference>
<dbReference type="PROSITE" id="PS00514">
    <property type="entry name" value="FIBRINOGEN_C_1"/>
    <property type="match status" value="1"/>
</dbReference>
<dbReference type="Proteomes" id="UP001152795">
    <property type="component" value="Unassembled WGS sequence"/>
</dbReference>
<dbReference type="NCBIfam" id="NF040941">
    <property type="entry name" value="GGGWT_bact"/>
    <property type="match status" value="1"/>
</dbReference>
<protein>
    <submittedName>
        <fullName evidence="1">Uncharacterized protein</fullName>
    </submittedName>
</protein>
<evidence type="ECO:0000313" key="2">
    <source>
        <dbReference type="Proteomes" id="UP001152795"/>
    </source>
</evidence>
<dbReference type="PROSITE" id="PS51406">
    <property type="entry name" value="FIBRINOGEN_C_2"/>
    <property type="match status" value="1"/>
</dbReference>
<dbReference type="FunFam" id="3.90.215.10:FF:000001">
    <property type="entry name" value="Tenascin isoform 1"/>
    <property type="match status" value="1"/>
</dbReference>
<dbReference type="Pfam" id="PF00147">
    <property type="entry name" value="Fibrinogen_C"/>
    <property type="match status" value="1"/>
</dbReference>
<comment type="caution">
    <text evidence="1">The sequence shown here is derived from an EMBL/GenBank/DDBJ whole genome shotgun (WGS) entry which is preliminary data.</text>
</comment>
<dbReference type="EMBL" id="CACRXK020000586">
    <property type="protein sequence ID" value="CAB3983180.1"/>
    <property type="molecule type" value="Genomic_DNA"/>
</dbReference>
<accession>A0A7D9HJF9</accession>
<sequence>MDTAIPLLLSCAVLLSWSTVKCSAFDEGTSTTSNAGQTNSPTCQLEPSLENAILKMKNKMTNIAEEVKEIRKFQEDSKKDFGKVLGELIQDALKNISCMQSNKPPKKDDKDCADIYKNGKTESGVYQIDPDGKGNFNVFCDMTTSGGGWTVFQRRLDGSVDFYRGWQYYKHGFGDLNGEFWLGLDKINRITSASHNKLRIDMEDTSANTTYAEYDSFAIASEQQQYKLSIGIYNGTAGDSLSYQNGMAFSTYDSDNDGQYEANCAVRYKGAWWYKRCHKSNLNGLYLYGAHMSFADGVNWYHWKGYYYSLKSPSMKIRPVAF</sequence>
<dbReference type="AlphaFoldDB" id="A0A7D9HJF9"/>
<gene>
    <name evidence="1" type="ORF">PACLA_8A062072</name>
</gene>
<dbReference type="InterPro" id="IPR014716">
    <property type="entry name" value="Fibrinogen_a/b/g_C_1"/>
</dbReference>
<dbReference type="OrthoDB" id="6145874at2759"/>
<name>A0A7D9HJF9_PARCT</name>
<dbReference type="CDD" id="cd00087">
    <property type="entry name" value="FReD"/>
    <property type="match status" value="1"/>
</dbReference>
<proteinExistence type="predicted"/>
<dbReference type="InterPro" id="IPR050373">
    <property type="entry name" value="Fibrinogen_C-term_domain"/>
</dbReference>
<dbReference type="InterPro" id="IPR036056">
    <property type="entry name" value="Fibrinogen-like_C"/>
</dbReference>
<dbReference type="SMART" id="SM00186">
    <property type="entry name" value="FBG"/>
    <property type="match status" value="1"/>
</dbReference>
<keyword evidence="2" id="KW-1185">Reference proteome</keyword>
<dbReference type="GO" id="GO:0005615">
    <property type="term" value="C:extracellular space"/>
    <property type="evidence" value="ECO:0007669"/>
    <property type="project" value="TreeGrafter"/>
</dbReference>
<dbReference type="Gene3D" id="3.90.215.10">
    <property type="entry name" value="Gamma Fibrinogen, chain A, domain 1"/>
    <property type="match status" value="1"/>
</dbReference>
<dbReference type="InterPro" id="IPR002181">
    <property type="entry name" value="Fibrinogen_a/b/g_C_dom"/>
</dbReference>
<dbReference type="InterPro" id="IPR020837">
    <property type="entry name" value="Fibrinogen_CS"/>
</dbReference>
<organism evidence="1 2">
    <name type="scientific">Paramuricea clavata</name>
    <name type="common">Red gorgonian</name>
    <name type="synonym">Violescent sea-whip</name>
    <dbReference type="NCBI Taxonomy" id="317549"/>
    <lineage>
        <taxon>Eukaryota</taxon>
        <taxon>Metazoa</taxon>
        <taxon>Cnidaria</taxon>
        <taxon>Anthozoa</taxon>
        <taxon>Octocorallia</taxon>
        <taxon>Malacalcyonacea</taxon>
        <taxon>Plexauridae</taxon>
        <taxon>Paramuricea</taxon>
    </lineage>
</organism>
<dbReference type="SUPFAM" id="SSF56496">
    <property type="entry name" value="Fibrinogen C-terminal domain-like"/>
    <property type="match status" value="1"/>
</dbReference>
<evidence type="ECO:0000313" key="1">
    <source>
        <dbReference type="EMBL" id="CAB3983180.1"/>
    </source>
</evidence>